<keyword evidence="8" id="KW-1185">Reference proteome</keyword>
<dbReference type="SUPFAM" id="SSF54373">
    <property type="entry name" value="FAD-linked reductases, C-terminal domain"/>
    <property type="match status" value="1"/>
</dbReference>
<dbReference type="PROSITE" id="PS51257">
    <property type="entry name" value="PROKAR_LIPOPROTEIN"/>
    <property type="match status" value="1"/>
</dbReference>
<organism evidence="7 8">
    <name type="scientific">Paracoccus yeei</name>
    <dbReference type="NCBI Taxonomy" id="147645"/>
    <lineage>
        <taxon>Bacteria</taxon>
        <taxon>Pseudomonadati</taxon>
        <taxon>Pseudomonadota</taxon>
        <taxon>Alphaproteobacteria</taxon>
        <taxon>Rhodobacterales</taxon>
        <taxon>Paracoccaceae</taxon>
        <taxon>Paracoccus</taxon>
    </lineage>
</organism>
<dbReference type="InterPro" id="IPR000447">
    <property type="entry name" value="G3P_DH_FAD-dep"/>
</dbReference>
<sequence length="499" mass="54836">MTRPTLDDLDAVHFDVVIVGAGAVGCATARELAGRGYRTLLVDRGDIASGTSARSSRMLYSGLGYLAARYPLWQMALRPRDMLQRLRYTRQVMRCRAELVQSMPGHLTRHDFHYPFRRGDRYPAWLVDLGFKLVEALGGWRVPLAYRRTADVAGASALAAELGGPLTGVGLFQEYMYAWPERICVDTALDAERRGATIRTYTAVTRIDRLDRRWQVSLAERAPGAAGTARVTADLVVNAAGPWIDRVPGGGTGPRVLGVKGVNVMIRLPDRFRGLGLEAFSSKGEPFYVFPWRDLHFIGPTETVVTADPDTATVDEAEIDYILAEANLLFPRLGLDRSHVIHAWCGVRPTSTQDGRTTVLPVRVVEDAARPRLLAITGSTIMLHRHAARLAARAVERRLGKRGAAPQGTILKPEPPATRAGIEALLQSEHVVTLADLVRRRLPDGLGPDLGHARAEGLSHVMAAAMGWSEERRHEELRRFAAEVERINPPMRPQAATAA</sequence>
<evidence type="ECO:0000256" key="5">
    <source>
        <dbReference type="ARBA" id="ARBA00023002"/>
    </source>
</evidence>
<evidence type="ECO:0000256" key="2">
    <source>
        <dbReference type="ARBA" id="ARBA00007330"/>
    </source>
</evidence>
<dbReference type="AlphaFoldDB" id="A0A1V0GWH2"/>
<dbReference type="EMBL" id="CP020442">
    <property type="protein sequence ID" value="ARC38245.1"/>
    <property type="molecule type" value="Genomic_DNA"/>
</dbReference>
<dbReference type="PRINTS" id="PR01001">
    <property type="entry name" value="FADG3PDH"/>
</dbReference>
<reference evidence="7" key="1">
    <citation type="submission" date="2017-12" db="EMBL/GenBank/DDBJ databases">
        <title>FDA dAtabase for Regulatory Grade micrObial Sequences (FDA-ARGOS): Supporting development and validation of Infectious Disease Dx tests.</title>
        <authorList>
            <person name="Campos J."/>
            <person name="Goldberg B."/>
            <person name="Tallon L."/>
            <person name="Sadzewicz L."/>
            <person name="Sengamalay N."/>
            <person name="Ott S."/>
            <person name="Godinez A."/>
            <person name="Nagaraj S."/>
            <person name="Vyas G."/>
            <person name="Aluvathingal J."/>
            <person name="Nadendla S."/>
            <person name="Geyer C."/>
            <person name="Nandy P."/>
            <person name="Hobson J."/>
            <person name="Sichtig H."/>
        </authorList>
    </citation>
    <scope>NUCLEOTIDE SEQUENCE</scope>
    <source>
        <strain evidence="7">FDAARGOS_252</strain>
    </source>
</reference>
<protein>
    <submittedName>
        <fullName evidence="7">FAD-dependent oxidoreductase</fullName>
    </submittedName>
</protein>
<dbReference type="RefSeq" id="WP_080622621.1">
    <property type="nucleotide sequence ID" value="NZ_CAWMZI010000001.1"/>
</dbReference>
<dbReference type="PANTHER" id="PTHR11985">
    <property type="entry name" value="GLYCEROL-3-PHOSPHATE DEHYDROGENASE"/>
    <property type="match status" value="1"/>
</dbReference>
<dbReference type="Gene3D" id="3.50.50.60">
    <property type="entry name" value="FAD/NAD(P)-binding domain"/>
    <property type="match status" value="1"/>
</dbReference>
<dbReference type="GO" id="GO:0004368">
    <property type="term" value="F:glycerol-3-phosphate dehydrogenase (quinone) activity"/>
    <property type="evidence" value="ECO:0007669"/>
    <property type="project" value="InterPro"/>
</dbReference>
<gene>
    <name evidence="7" type="ORF">A6J80_19425</name>
</gene>
<dbReference type="Gene3D" id="1.10.8.870">
    <property type="entry name" value="Alpha-glycerophosphate oxidase, cap domain"/>
    <property type="match status" value="1"/>
</dbReference>
<accession>A0A1V0GWH2</accession>
<dbReference type="SUPFAM" id="SSF51905">
    <property type="entry name" value="FAD/NAD(P)-binding domain"/>
    <property type="match status" value="1"/>
</dbReference>
<dbReference type="KEGG" id="pye:A6J80_19425"/>
<dbReference type="InterPro" id="IPR038299">
    <property type="entry name" value="DAO_C_sf"/>
</dbReference>
<dbReference type="InterPro" id="IPR036188">
    <property type="entry name" value="FAD/NAD-bd_sf"/>
</dbReference>
<dbReference type="STRING" id="147645.A6J80_19425"/>
<evidence type="ECO:0000313" key="8">
    <source>
        <dbReference type="Proteomes" id="UP000191257"/>
    </source>
</evidence>
<keyword evidence="5" id="KW-0560">Oxidoreductase</keyword>
<dbReference type="Proteomes" id="UP000191257">
    <property type="component" value="Chromosome"/>
</dbReference>
<evidence type="ECO:0000313" key="7">
    <source>
        <dbReference type="EMBL" id="ARC38245.1"/>
    </source>
</evidence>
<evidence type="ECO:0000259" key="6">
    <source>
        <dbReference type="Pfam" id="PF01266"/>
    </source>
</evidence>
<comment type="similarity">
    <text evidence="2">Belongs to the FAD-dependent glycerol-3-phosphate dehydrogenase family.</text>
</comment>
<feature type="domain" description="FAD dependent oxidoreductase" evidence="6">
    <location>
        <begin position="15"/>
        <end position="378"/>
    </location>
</feature>
<dbReference type="Pfam" id="PF01266">
    <property type="entry name" value="DAO"/>
    <property type="match status" value="1"/>
</dbReference>
<dbReference type="GO" id="GO:0046168">
    <property type="term" value="P:glycerol-3-phosphate catabolic process"/>
    <property type="evidence" value="ECO:0007669"/>
    <property type="project" value="TreeGrafter"/>
</dbReference>
<keyword evidence="4" id="KW-0274">FAD</keyword>
<evidence type="ECO:0000256" key="4">
    <source>
        <dbReference type="ARBA" id="ARBA00022827"/>
    </source>
</evidence>
<dbReference type="PANTHER" id="PTHR11985:SF15">
    <property type="entry name" value="GLYCEROL-3-PHOSPHATE DEHYDROGENASE, MITOCHONDRIAL"/>
    <property type="match status" value="1"/>
</dbReference>
<dbReference type="InterPro" id="IPR006076">
    <property type="entry name" value="FAD-dep_OxRdtase"/>
</dbReference>
<evidence type="ECO:0000256" key="1">
    <source>
        <dbReference type="ARBA" id="ARBA00001974"/>
    </source>
</evidence>
<comment type="cofactor">
    <cofactor evidence="1">
        <name>FAD</name>
        <dbReference type="ChEBI" id="CHEBI:57692"/>
    </cofactor>
</comment>
<keyword evidence="3" id="KW-0285">Flavoprotein</keyword>
<dbReference type="eggNOG" id="COG0578">
    <property type="taxonomic scope" value="Bacteria"/>
</dbReference>
<name>A0A1V0GWH2_9RHOB</name>
<dbReference type="Gene3D" id="3.30.9.10">
    <property type="entry name" value="D-Amino Acid Oxidase, subunit A, domain 2"/>
    <property type="match status" value="1"/>
</dbReference>
<evidence type="ECO:0000256" key="3">
    <source>
        <dbReference type="ARBA" id="ARBA00022630"/>
    </source>
</evidence>
<proteinExistence type="inferred from homology"/>